<dbReference type="AlphaFoldDB" id="A0A0W4ZT27"/>
<accession>A0A0W4ZT27</accession>
<evidence type="ECO:0000313" key="2">
    <source>
        <dbReference type="Proteomes" id="UP000054454"/>
    </source>
</evidence>
<proteinExistence type="predicted"/>
<gene>
    <name evidence="1" type="ORF">T552_00158</name>
</gene>
<name>A0A0W4ZT27_PNEC8</name>
<keyword evidence="2" id="KW-1185">Reference proteome</keyword>
<organism evidence="1 2">
    <name type="scientific">Pneumocystis carinii (strain B80)</name>
    <name type="common">Rat pneumocystis pneumonia agent</name>
    <name type="synonym">Pneumocystis carinii f. sp. carinii</name>
    <dbReference type="NCBI Taxonomy" id="1408658"/>
    <lineage>
        <taxon>Eukaryota</taxon>
        <taxon>Fungi</taxon>
        <taxon>Dikarya</taxon>
        <taxon>Ascomycota</taxon>
        <taxon>Taphrinomycotina</taxon>
        <taxon>Pneumocystomycetes</taxon>
        <taxon>Pneumocystaceae</taxon>
        <taxon>Pneumocystis</taxon>
    </lineage>
</organism>
<reference evidence="2" key="1">
    <citation type="journal article" date="2016" name="Nat. Commun.">
        <title>Genome analysis of three Pneumocystis species reveals adaptation mechanisms to life exclusively in mammalian hosts.</title>
        <authorList>
            <person name="Ma L."/>
            <person name="Chen Z."/>
            <person name="Huang D.W."/>
            <person name="Kutty G."/>
            <person name="Ishihara M."/>
            <person name="Wang H."/>
            <person name="Abouelleil A."/>
            <person name="Bishop L."/>
            <person name="Davey E."/>
            <person name="Deng R."/>
            <person name="Deng X."/>
            <person name="Fan L."/>
            <person name="Fantoni G."/>
            <person name="Fitzgerald M."/>
            <person name="Gogineni E."/>
            <person name="Goldberg J.M."/>
            <person name="Handley G."/>
            <person name="Hu X."/>
            <person name="Huber C."/>
            <person name="Jiao X."/>
            <person name="Jones K."/>
            <person name="Levin J.Z."/>
            <person name="Liu Y."/>
            <person name="Macdonald P."/>
            <person name="Melnikov A."/>
            <person name="Raley C."/>
            <person name="Sassi M."/>
            <person name="Sherman B.T."/>
            <person name="Song X."/>
            <person name="Sykes S."/>
            <person name="Tran B."/>
            <person name="Walsh L."/>
            <person name="Xia Y."/>
            <person name="Yang J."/>
            <person name="Young S."/>
            <person name="Zeng Q."/>
            <person name="Zheng X."/>
            <person name="Stephens R."/>
            <person name="Nusbaum C."/>
            <person name="Birren B.W."/>
            <person name="Azadi P."/>
            <person name="Lempicki R.A."/>
            <person name="Cuomo C.A."/>
            <person name="Kovacs J.A."/>
        </authorList>
    </citation>
    <scope>NUCLEOTIDE SEQUENCE [LARGE SCALE GENOMIC DNA]</scope>
    <source>
        <strain evidence="2">B80</strain>
    </source>
</reference>
<evidence type="ECO:0000313" key="1">
    <source>
        <dbReference type="EMBL" id="KTW31516.1"/>
    </source>
</evidence>
<protein>
    <submittedName>
        <fullName evidence="1">Uncharacterized protein</fullName>
    </submittedName>
</protein>
<dbReference type="EMBL" id="LFVZ01000001">
    <property type="protein sequence ID" value="KTW31516.1"/>
    <property type="molecule type" value="Genomic_DNA"/>
</dbReference>
<sequence length="69" mass="7913">MCIEHFLNNKLKNTNNYRKRELFLCTPPITHMPSVLFSGTRELPAIVVSPATSRDSSLKSRSKPFNFCK</sequence>
<dbReference type="GeneID" id="28934979"/>
<dbReference type="VEuPathDB" id="FungiDB:T552_00158"/>
<dbReference type="RefSeq" id="XP_018227632.1">
    <property type="nucleotide sequence ID" value="XM_018368777.1"/>
</dbReference>
<comment type="caution">
    <text evidence="1">The sequence shown here is derived from an EMBL/GenBank/DDBJ whole genome shotgun (WGS) entry which is preliminary data.</text>
</comment>
<dbReference type="OrthoDB" id="5406176at2759"/>
<dbReference type="Proteomes" id="UP000054454">
    <property type="component" value="Unassembled WGS sequence"/>
</dbReference>